<feature type="active site" evidence="9">
    <location>
        <position position="18"/>
    </location>
</feature>
<dbReference type="GO" id="GO:0016743">
    <property type="term" value="F:carboxyl- or carbamoyltransferase activity"/>
    <property type="evidence" value="ECO:0007669"/>
    <property type="project" value="UniProtKB-UniRule"/>
</dbReference>
<dbReference type="InterPro" id="IPR017968">
    <property type="entry name" value="Acylphosphatase_CS"/>
</dbReference>
<dbReference type="Pfam" id="PF01300">
    <property type="entry name" value="Sua5_yciO_yrdC"/>
    <property type="match status" value="1"/>
</dbReference>
<keyword evidence="3" id="KW-0436">Ligase</keyword>
<evidence type="ECO:0000256" key="9">
    <source>
        <dbReference type="PROSITE-ProRule" id="PRU00520"/>
    </source>
</evidence>
<dbReference type="GO" id="GO:0003725">
    <property type="term" value="F:double-stranded RNA binding"/>
    <property type="evidence" value="ECO:0007669"/>
    <property type="project" value="InterPro"/>
</dbReference>
<comment type="similarity">
    <text evidence="2 8">Belongs to the carbamoyltransferase HypF family.</text>
</comment>
<evidence type="ECO:0000256" key="1">
    <source>
        <dbReference type="ARBA" id="ARBA00004711"/>
    </source>
</evidence>
<comment type="caution">
    <text evidence="12">The sequence shown here is derived from an EMBL/GenBank/DDBJ whole genome shotgun (WGS) entry which is preliminary data.</text>
</comment>
<keyword evidence="4" id="KW-0479">Metal-binding</keyword>
<dbReference type="InterPro" id="IPR006070">
    <property type="entry name" value="Sua5-like_dom"/>
</dbReference>
<dbReference type="PANTHER" id="PTHR42959">
    <property type="entry name" value="CARBAMOYLTRANSFERASE"/>
    <property type="match status" value="1"/>
</dbReference>
<organism evidence="12 13">
    <name type="scientific">Campylobacter californiensis</name>
    <dbReference type="NCBI Taxonomy" id="1032243"/>
    <lineage>
        <taxon>Bacteria</taxon>
        <taxon>Pseudomonadati</taxon>
        <taxon>Campylobacterota</taxon>
        <taxon>Epsilonproteobacteria</taxon>
        <taxon>Campylobacterales</taxon>
        <taxon>Campylobacteraceae</taxon>
        <taxon>Campylobacter</taxon>
    </lineage>
</organism>
<dbReference type="EMBL" id="LIWG01000004">
    <property type="protein sequence ID" value="MBE3607980.1"/>
    <property type="molecule type" value="Genomic_DNA"/>
</dbReference>
<reference evidence="12 13" key="1">
    <citation type="submission" date="2015-08" db="EMBL/GenBank/DDBJ databases">
        <title>Comparative genomics of the Campylobacter concisus group.</title>
        <authorList>
            <person name="Yee E."/>
            <person name="Chapman M.H."/>
            <person name="Huynh S."/>
            <person name="Bono J.L."/>
            <person name="On S.L."/>
            <person name="St Leger J."/>
            <person name="Foster G."/>
            <person name="Parker C.T."/>
            <person name="Miller W.G."/>
        </authorList>
    </citation>
    <scope>NUCLEOTIDE SEQUENCE [LARGE SCALE GENOMIC DNA]</scope>
    <source>
        <strain evidence="12 13">RM9337</strain>
    </source>
</reference>
<evidence type="ECO:0000256" key="8">
    <source>
        <dbReference type="PIRNR" id="PIRNR006256"/>
    </source>
</evidence>
<dbReference type="GO" id="GO:0051604">
    <property type="term" value="P:protein maturation"/>
    <property type="evidence" value="ECO:0007669"/>
    <property type="project" value="TreeGrafter"/>
</dbReference>
<evidence type="ECO:0000256" key="6">
    <source>
        <dbReference type="ARBA" id="ARBA00022833"/>
    </source>
</evidence>
<dbReference type="PANTHER" id="PTHR42959:SF1">
    <property type="entry name" value="CARBAMOYLTRANSFERASE HYPF"/>
    <property type="match status" value="1"/>
</dbReference>
<dbReference type="GO" id="GO:0016874">
    <property type="term" value="F:ligase activity"/>
    <property type="evidence" value="ECO:0007669"/>
    <property type="project" value="UniProtKB-UniRule"/>
</dbReference>
<dbReference type="Pfam" id="PF00708">
    <property type="entry name" value="Acylphosphatase"/>
    <property type="match status" value="1"/>
</dbReference>
<dbReference type="Gene3D" id="3.30.420.360">
    <property type="match status" value="1"/>
</dbReference>
<dbReference type="Gene3D" id="3.30.420.40">
    <property type="match status" value="1"/>
</dbReference>
<dbReference type="NCBIfam" id="TIGR00143">
    <property type="entry name" value="hypF"/>
    <property type="match status" value="1"/>
</dbReference>
<evidence type="ECO:0000256" key="4">
    <source>
        <dbReference type="ARBA" id="ARBA00022723"/>
    </source>
</evidence>
<evidence type="ECO:0000259" key="11">
    <source>
        <dbReference type="PROSITE" id="PS51163"/>
    </source>
</evidence>
<evidence type="ECO:0000256" key="5">
    <source>
        <dbReference type="ARBA" id="ARBA00022771"/>
    </source>
</evidence>
<dbReference type="InterPro" id="IPR004421">
    <property type="entry name" value="Carbamoyltransferase_HypF"/>
</dbReference>
<keyword evidence="6" id="KW-0862">Zinc</keyword>
<dbReference type="Gene3D" id="3.90.870.50">
    <property type="match status" value="1"/>
</dbReference>
<comment type="pathway">
    <text evidence="1">Protein modification; [NiFe] hydrogenase maturation.</text>
</comment>
<dbReference type="PIRSF" id="PIRSF006256">
    <property type="entry name" value="CMPcnvr_hdrg_mat"/>
    <property type="match status" value="1"/>
</dbReference>
<feature type="domain" description="Acylphosphatase-like" evidence="10">
    <location>
        <begin position="3"/>
        <end position="88"/>
    </location>
</feature>
<dbReference type="Gene3D" id="3.30.110.120">
    <property type="match status" value="1"/>
</dbReference>
<dbReference type="SUPFAM" id="SSF55821">
    <property type="entry name" value="YrdC/RibB"/>
    <property type="match status" value="1"/>
</dbReference>
<dbReference type="InterPro" id="IPR041440">
    <property type="entry name" value="HypF_C"/>
</dbReference>
<accession>A0AAW3ZY28</accession>
<evidence type="ECO:0000256" key="7">
    <source>
        <dbReference type="ARBA" id="ARBA00048220"/>
    </source>
</evidence>
<dbReference type="RefSeq" id="WP_170016053.1">
    <property type="nucleotide sequence ID" value="NZ_CP012545.1"/>
</dbReference>
<dbReference type="Pfam" id="PF07503">
    <property type="entry name" value="zf-HYPF"/>
    <property type="match status" value="2"/>
</dbReference>
<dbReference type="Proteomes" id="UP000650616">
    <property type="component" value="Unassembled WGS sequence"/>
</dbReference>
<dbReference type="Pfam" id="PF17788">
    <property type="entry name" value="HypF_C"/>
    <property type="match status" value="1"/>
</dbReference>
<evidence type="ECO:0000313" key="13">
    <source>
        <dbReference type="Proteomes" id="UP000650616"/>
    </source>
</evidence>
<dbReference type="SUPFAM" id="SSF54975">
    <property type="entry name" value="Acylphosphatase/BLUF domain-like"/>
    <property type="match status" value="1"/>
</dbReference>
<name>A0AAW3ZY28_9BACT</name>
<gene>
    <name evidence="12" type="primary">hypF</name>
    <name evidence="12" type="ORF">CCAL9337_04440</name>
</gene>
<evidence type="ECO:0000256" key="3">
    <source>
        <dbReference type="ARBA" id="ARBA00022598"/>
    </source>
</evidence>
<dbReference type="AlphaFoldDB" id="A0AAW3ZY28"/>
<protein>
    <recommendedName>
        <fullName evidence="8">Carbamoyltransferase</fullName>
        <ecNumber evidence="8">6.2.-.-</ecNumber>
    </recommendedName>
</protein>
<keyword evidence="5" id="KW-0863">Zinc-finger</keyword>
<dbReference type="EC" id="6.2.-.-" evidence="8"/>
<dbReference type="InterPro" id="IPR017945">
    <property type="entry name" value="DHBP_synth_RibB-like_a/b_dom"/>
</dbReference>
<evidence type="ECO:0000313" key="12">
    <source>
        <dbReference type="EMBL" id="MBE3607980.1"/>
    </source>
</evidence>
<dbReference type="PROSITE" id="PS51163">
    <property type="entry name" value="YRDC"/>
    <property type="match status" value="1"/>
</dbReference>
<feature type="active site" evidence="9">
    <location>
        <position position="36"/>
    </location>
</feature>
<comment type="catalytic activity">
    <reaction evidence="9">
        <text>an acyl phosphate + H2O = a carboxylate + phosphate + H(+)</text>
        <dbReference type="Rhea" id="RHEA:14965"/>
        <dbReference type="ChEBI" id="CHEBI:15377"/>
        <dbReference type="ChEBI" id="CHEBI:15378"/>
        <dbReference type="ChEBI" id="CHEBI:29067"/>
        <dbReference type="ChEBI" id="CHEBI:43474"/>
        <dbReference type="ChEBI" id="CHEBI:59918"/>
        <dbReference type="EC" id="3.6.1.7"/>
    </reaction>
</comment>
<keyword evidence="13" id="KW-1185">Reference proteome</keyword>
<feature type="domain" description="YrdC-like" evidence="11">
    <location>
        <begin position="198"/>
        <end position="383"/>
    </location>
</feature>
<dbReference type="PROSITE" id="PS00150">
    <property type="entry name" value="ACYLPHOSPHATASE_1"/>
    <property type="match status" value="1"/>
</dbReference>
<dbReference type="GO" id="GO:0003998">
    <property type="term" value="F:acylphosphatase activity"/>
    <property type="evidence" value="ECO:0007669"/>
    <property type="project" value="UniProtKB-EC"/>
</dbReference>
<proteinExistence type="inferred from homology"/>
<dbReference type="InterPro" id="IPR055128">
    <property type="entry name" value="HypF_C_2"/>
</dbReference>
<keyword evidence="9" id="KW-0378">Hydrolase</keyword>
<evidence type="ECO:0000259" key="10">
    <source>
        <dbReference type="PROSITE" id="PS51160"/>
    </source>
</evidence>
<dbReference type="InterPro" id="IPR051060">
    <property type="entry name" value="Carbamoyltrans_HypF-like"/>
</dbReference>
<sequence>MINYNFEISGLVQGVGFRPFVYSLAIRYGLKGEIYNDDEGVKLSLYGKEKALLSFEKALFAELVPLARIDELRKFKGDKVFDELNIIASRSAQKAAAILPDFAICKECEREFYDRSNPRYLYPFINCTNCGPRFSIIKSLPYDRINTTMNEFKMCESCESEYKNPLDRRYHAQPISCPKCGPKLMLKDKVGKILTQNEDSIKQATQLIKDGKILAIKGLGGFHLVCDAHNQNAINALRLRKHRPHKPFAIMCKNLQNVKELAEISSKEEELLTSNLKPIVLLKAKPNSTLAPSIAPNLNRLGIMLAFSGIHLALFEYLDTNIVATSANISGEPVIYNEAELLYKLGDVIDFYLDHDRQIYSPSDDSIAFTVQEEINFTRTSRGLNPYFFHSNFNKKGTFLALGAELKNQFAIYHNGQIMISPYIGDLKNVATFDRFLNVLNLFVKTYELKFDHVICDLHPHFLNTKWAKEQGFTLSAIQHHYAHLLAVMFEHNLPKDGEYIGFCFDGTGYGEDGKIWGGEVLKIDQNGYKRLYCFDEFKLIGGENSIKNIYQIAYSIILKYDLEDEAREFLSKFDAKRLLALKSAHNVTNIHTSSLGRVFDAFASVILGLESISYEAQSGMELDKFYDESLDYSYKFEIKNGVINFKNAFKSALKDDARHAVTGFINAIADLVTQVSKEGKKDVLLSGGVFQNSTLLSRVIRNLKDKNINFYHCSKFCDNDTNIALGQIYYLLSKI</sequence>
<dbReference type="InterPro" id="IPR011125">
    <property type="entry name" value="Znf_HypF"/>
</dbReference>
<dbReference type="InterPro" id="IPR036046">
    <property type="entry name" value="Acylphosphatase-like_dom_sf"/>
</dbReference>
<dbReference type="GO" id="GO:0008270">
    <property type="term" value="F:zinc ion binding"/>
    <property type="evidence" value="ECO:0007669"/>
    <property type="project" value="UniProtKB-KW"/>
</dbReference>
<dbReference type="Pfam" id="PF22521">
    <property type="entry name" value="HypF_C_2"/>
    <property type="match status" value="1"/>
</dbReference>
<evidence type="ECO:0000256" key="2">
    <source>
        <dbReference type="ARBA" id="ARBA00008097"/>
    </source>
</evidence>
<dbReference type="InterPro" id="IPR001792">
    <property type="entry name" value="Acylphosphatase-like_dom"/>
</dbReference>
<comment type="catalytic activity">
    <reaction evidence="7">
        <text>C-terminal L-cysteinyl-[HypE protein] + carbamoyl phosphate + ATP + H2O = C-terminal S-carboxamide-L-cysteinyl-[HypE protein] + AMP + phosphate + diphosphate + H(+)</text>
        <dbReference type="Rhea" id="RHEA:55636"/>
        <dbReference type="Rhea" id="RHEA-COMP:14247"/>
        <dbReference type="Rhea" id="RHEA-COMP:14392"/>
        <dbReference type="ChEBI" id="CHEBI:15377"/>
        <dbReference type="ChEBI" id="CHEBI:15378"/>
        <dbReference type="ChEBI" id="CHEBI:30616"/>
        <dbReference type="ChEBI" id="CHEBI:33019"/>
        <dbReference type="ChEBI" id="CHEBI:43474"/>
        <dbReference type="ChEBI" id="CHEBI:58228"/>
        <dbReference type="ChEBI" id="CHEBI:76913"/>
        <dbReference type="ChEBI" id="CHEBI:139126"/>
        <dbReference type="ChEBI" id="CHEBI:456215"/>
    </reaction>
</comment>
<dbReference type="PROSITE" id="PS51160">
    <property type="entry name" value="ACYLPHOSPHATASE_3"/>
    <property type="match status" value="1"/>
</dbReference>